<dbReference type="EMBL" id="JACHJG010000028">
    <property type="protein sequence ID" value="MBB4890902.1"/>
    <property type="molecule type" value="Genomic_DNA"/>
</dbReference>
<evidence type="ECO:0000313" key="2">
    <source>
        <dbReference type="Proteomes" id="UP000556436"/>
    </source>
</evidence>
<sequence>MNRDGSTKVARIIVPVFLQPDEDPTDMVASASFRPPS</sequence>
<dbReference type="AlphaFoldDB" id="A0A7W7LJ93"/>
<proteinExistence type="predicted"/>
<protein>
    <submittedName>
        <fullName evidence="1">Uncharacterized protein</fullName>
    </submittedName>
</protein>
<accession>A0A7W7LJ93</accession>
<comment type="caution">
    <text evidence="1">The sequence shown here is derived from an EMBL/GenBank/DDBJ whole genome shotgun (WGS) entry which is preliminary data.</text>
</comment>
<gene>
    <name evidence="1" type="ORF">FHS38_006995</name>
</gene>
<name>A0A7W7LJ93_STRNE</name>
<keyword evidence="2" id="KW-1185">Reference proteome</keyword>
<reference evidence="1 2" key="1">
    <citation type="submission" date="2020-08" db="EMBL/GenBank/DDBJ databases">
        <title>Genomic Encyclopedia of Type Strains, Phase III (KMG-III): the genomes of soil and plant-associated and newly described type strains.</title>
        <authorList>
            <person name="Whitman W."/>
        </authorList>
    </citation>
    <scope>NUCLEOTIDE SEQUENCE [LARGE SCALE GENOMIC DNA]</scope>
    <source>
        <strain evidence="1 2">CECT 3265</strain>
    </source>
</reference>
<evidence type="ECO:0000313" key="1">
    <source>
        <dbReference type="EMBL" id="MBB4890902.1"/>
    </source>
</evidence>
<dbReference type="Proteomes" id="UP000556436">
    <property type="component" value="Unassembled WGS sequence"/>
</dbReference>
<organism evidence="1 2">
    <name type="scientific">Streptomyces netropsis</name>
    <name type="common">Streptoverticillium netropsis</name>
    <dbReference type="NCBI Taxonomy" id="55404"/>
    <lineage>
        <taxon>Bacteria</taxon>
        <taxon>Bacillati</taxon>
        <taxon>Actinomycetota</taxon>
        <taxon>Actinomycetes</taxon>
        <taxon>Kitasatosporales</taxon>
        <taxon>Streptomycetaceae</taxon>
        <taxon>Streptomyces</taxon>
    </lineage>
</organism>